<feature type="transmembrane region" description="Helical" evidence="1">
    <location>
        <begin position="73"/>
        <end position="91"/>
    </location>
</feature>
<proteinExistence type="predicted"/>
<keyword evidence="3" id="KW-1185">Reference proteome</keyword>
<evidence type="ECO:0008006" key="4">
    <source>
        <dbReference type="Google" id="ProtNLM"/>
    </source>
</evidence>
<sequence>MSSVAPQLRRPLREHRRALVVIALVNLALFLAGVLLTVLVPETRPGGLGQLHGEPDTPGLGTLVAEAYRSENVAWAATVTFLVNLVLASMLQTTLPSLVVPFLGVVVTAVRIFSWGVLFTPAGQEDAAFLFHYVTLLIEGAAYVLVAFATWVQARRFLQPRRYGLAGHGAGYVAGLRATARIYVWVVVLLVIGAIYEAFSVIYLVA</sequence>
<feature type="transmembrane region" description="Helical" evidence="1">
    <location>
        <begin position="98"/>
        <end position="118"/>
    </location>
</feature>
<organism evidence="2 3">
    <name type="scientific">Cryptosporangium japonicum</name>
    <dbReference type="NCBI Taxonomy" id="80872"/>
    <lineage>
        <taxon>Bacteria</taxon>
        <taxon>Bacillati</taxon>
        <taxon>Actinomycetota</taxon>
        <taxon>Actinomycetes</taxon>
        <taxon>Cryptosporangiales</taxon>
        <taxon>Cryptosporangiaceae</taxon>
        <taxon>Cryptosporangium</taxon>
    </lineage>
</organism>
<dbReference type="RefSeq" id="WP_344647763.1">
    <property type="nucleotide sequence ID" value="NZ_BAAAGX010000006.1"/>
</dbReference>
<keyword evidence="1" id="KW-1133">Transmembrane helix</keyword>
<feature type="transmembrane region" description="Helical" evidence="1">
    <location>
        <begin position="18"/>
        <end position="40"/>
    </location>
</feature>
<comment type="caution">
    <text evidence="2">The sequence shown here is derived from an EMBL/GenBank/DDBJ whole genome shotgun (WGS) entry which is preliminary data.</text>
</comment>
<evidence type="ECO:0000313" key="3">
    <source>
        <dbReference type="Proteomes" id="UP001500967"/>
    </source>
</evidence>
<dbReference type="Proteomes" id="UP001500967">
    <property type="component" value="Unassembled WGS sequence"/>
</dbReference>
<keyword evidence="1" id="KW-0812">Transmembrane</keyword>
<feature type="transmembrane region" description="Helical" evidence="1">
    <location>
        <begin position="130"/>
        <end position="152"/>
    </location>
</feature>
<keyword evidence="1" id="KW-0472">Membrane</keyword>
<protein>
    <recommendedName>
        <fullName evidence="4">Integral membrane protein</fullName>
    </recommendedName>
</protein>
<evidence type="ECO:0000256" key="1">
    <source>
        <dbReference type="SAM" id="Phobius"/>
    </source>
</evidence>
<gene>
    <name evidence="2" type="ORF">GCM10009539_12560</name>
</gene>
<dbReference type="EMBL" id="BAAAGX010000006">
    <property type="protein sequence ID" value="GAA0228633.1"/>
    <property type="molecule type" value="Genomic_DNA"/>
</dbReference>
<evidence type="ECO:0000313" key="2">
    <source>
        <dbReference type="EMBL" id="GAA0228633.1"/>
    </source>
</evidence>
<reference evidence="2 3" key="1">
    <citation type="journal article" date="2019" name="Int. J. Syst. Evol. Microbiol.">
        <title>The Global Catalogue of Microorganisms (GCM) 10K type strain sequencing project: providing services to taxonomists for standard genome sequencing and annotation.</title>
        <authorList>
            <consortium name="The Broad Institute Genomics Platform"/>
            <consortium name="The Broad Institute Genome Sequencing Center for Infectious Disease"/>
            <person name="Wu L."/>
            <person name="Ma J."/>
        </authorList>
    </citation>
    <scope>NUCLEOTIDE SEQUENCE [LARGE SCALE GENOMIC DNA]</scope>
    <source>
        <strain evidence="2 3">JCM 10425</strain>
    </source>
</reference>
<feature type="transmembrane region" description="Helical" evidence="1">
    <location>
        <begin position="182"/>
        <end position="205"/>
    </location>
</feature>
<name>A0ABN0TRW5_9ACTN</name>
<accession>A0ABN0TRW5</accession>